<dbReference type="PANTHER" id="PTHR30544:SF5">
    <property type="entry name" value="RADICAL SAM CORE DOMAIN-CONTAINING PROTEIN"/>
    <property type="match status" value="1"/>
</dbReference>
<feature type="binding site" evidence="12">
    <location>
        <position position="289"/>
    </location>
    <ligand>
        <name>S-adenosyl-L-methionine</name>
        <dbReference type="ChEBI" id="CHEBI:59789"/>
    </ligand>
</feature>
<dbReference type="EMBL" id="JAGGLI010000003">
    <property type="protein sequence ID" value="MBP2026630.1"/>
    <property type="molecule type" value="Genomic_DNA"/>
</dbReference>
<feature type="active site" description="S-methylcysteine intermediate" evidence="12">
    <location>
        <position position="332"/>
    </location>
</feature>
<evidence type="ECO:0000256" key="7">
    <source>
        <dbReference type="ARBA" id="ARBA00022691"/>
    </source>
</evidence>
<dbReference type="InterPro" id="IPR058240">
    <property type="entry name" value="rSAM_sf"/>
</dbReference>
<dbReference type="InterPro" id="IPR004383">
    <property type="entry name" value="rRNA_lsu_MTrfase_RlmN/Cfr"/>
</dbReference>
<keyword evidence="15" id="KW-1185">Reference proteome</keyword>
<dbReference type="InterPro" id="IPR048641">
    <property type="entry name" value="RlmN_N"/>
</dbReference>
<dbReference type="SFLD" id="SFLDS00029">
    <property type="entry name" value="Radical_SAM"/>
    <property type="match status" value="1"/>
</dbReference>
<dbReference type="PROSITE" id="PS51918">
    <property type="entry name" value="RADICAL_SAM"/>
    <property type="match status" value="1"/>
</dbReference>
<comment type="catalytic activity">
    <reaction evidence="12">
        <text>adenosine(2503) in 23S rRNA + 2 reduced [2Fe-2S]-[ferredoxin] + 2 S-adenosyl-L-methionine = 2-methyladenosine(2503) in 23S rRNA + 5'-deoxyadenosine + L-methionine + 2 oxidized [2Fe-2S]-[ferredoxin] + S-adenosyl-L-homocysteine</text>
        <dbReference type="Rhea" id="RHEA:42916"/>
        <dbReference type="Rhea" id="RHEA-COMP:10000"/>
        <dbReference type="Rhea" id="RHEA-COMP:10001"/>
        <dbReference type="Rhea" id="RHEA-COMP:10152"/>
        <dbReference type="Rhea" id="RHEA-COMP:10282"/>
        <dbReference type="ChEBI" id="CHEBI:17319"/>
        <dbReference type="ChEBI" id="CHEBI:33737"/>
        <dbReference type="ChEBI" id="CHEBI:33738"/>
        <dbReference type="ChEBI" id="CHEBI:57844"/>
        <dbReference type="ChEBI" id="CHEBI:57856"/>
        <dbReference type="ChEBI" id="CHEBI:59789"/>
        <dbReference type="ChEBI" id="CHEBI:74411"/>
        <dbReference type="ChEBI" id="CHEBI:74497"/>
        <dbReference type="EC" id="2.1.1.192"/>
    </reaction>
</comment>
<feature type="active site" description="Proton acceptor" evidence="12">
    <location>
        <position position="91"/>
    </location>
</feature>
<evidence type="ECO:0000256" key="5">
    <source>
        <dbReference type="ARBA" id="ARBA00022603"/>
    </source>
</evidence>
<dbReference type="GO" id="GO:0008168">
    <property type="term" value="F:methyltransferase activity"/>
    <property type="evidence" value="ECO:0007669"/>
    <property type="project" value="UniProtKB-KW"/>
</dbReference>
<dbReference type="PIRSF" id="PIRSF006004">
    <property type="entry name" value="CHP00048"/>
    <property type="match status" value="1"/>
</dbReference>
<organism evidence="14 15">
    <name type="scientific">Acetoanaerobium pronyense</name>
    <dbReference type="NCBI Taxonomy" id="1482736"/>
    <lineage>
        <taxon>Bacteria</taxon>
        <taxon>Bacillati</taxon>
        <taxon>Bacillota</taxon>
        <taxon>Clostridia</taxon>
        <taxon>Peptostreptococcales</taxon>
        <taxon>Filifactoraceae</taxon>
        <taxon>Acetoanaerobium</taxon>
    </lineage>
</organism>
<dbReference type="Gene3D" id="1.10.150.530">
    <property type="match status" value="1"/>
</dbReference>
<gene>
    <name evidence="12" type="primary">rlmN</name>
    <name evidence="14" type="ORF">J2Z35_000419</name>
</gene>
<keyword evidence="8 12" id="KW-0819">tRNA processing</keyword>
<name>A0ABS4KFU0_9FIRM</name>
<comment type="subcellular location">
    <subcellularLocation>
        <location evidence="1 12">Cytoplasm</location>
    </subcellularLocation>
</comment>
<dbReference type="SFLD" id="SFLDF00275">
    <property type="entry name" value="adenosine_C2_methyltransferase"/>
    <property type="match status" value="1"/>
</dbReference>
<comment type="caution">
    <text evidence="14">The sequence shown here is derived from an EMBL/GenBank/DDBJ whole genome shotgun (WGS) entry which is preliminary data.</text>
</comment>
<dbReference type="SFLD" id="SFLDG01062">
    <property type="entry name" value="methyltransferase_(Class_A)"/>
    <property type="match status" value="1"/>
</dbReference>
<evidence type="ECO:0000259" key="13">
    <source>
        <dbReference type="PROSITE" id="PS51918"/>
    </source>
</evidence>
<comment type="function">
    <text evidence="12">Specifically methylates position 2 of adenine 2503 in 23S rRNA and position 2 of adenine 37 in tRNAs.</text>
</comment>
<reference evidence="14 15" key="1">
    <citation type="submission" date="2021-03" db="EMBL/GenBank/DDBJ databases">
        <title>Genomic Encyclopedia of Type Strains, Phase IV (KMG-IV): sequencing the most valuable type-strain genomes for metagenomic binning, comparative biology and taxonomic classification.</title>
        <authorList>
            <person name="Goeker M."/>
        </authorList>
    </citation>
    <scope>NUCLEOTIDE SEQUENCE [LARGE SCALE GENOMIC DNA]</scope>
    <source>
        <strain evidence="14 15">DSM 27512</strain>
    </source>
</reference>
<feature type="binding site" evidence="12">
    <location>
        <begin position="213"/>
        <end position="215"/>
    </location>
    <ligand>
        <name>S-adenosyl-L-methionine</name>
        <dbReference type="ChEBI" id="CHEBI:59789"/>
    </ligand>
</feature>
<evidence type="ECO:0000313" key="14">
    <source>
        <dbReference type="EMBL" id="MBP2026630.1"/>
    </source>
</evidence>
<proteinExistence type="inferred from homology"/>
<keyword evidence="9 12" id="KW-0479">Metal-binding</keyword>
<comment type="similarity">
    <text evidence="12">Belongs to the radical SAM superfamily. RlmN family.</text>
</comment>
<keyword evidence="10 12" id="KW-0408">Iron</keyword>
<dbReference type="InterPro" id="IPR040072">
    <property type="entry name" value="Methyltransferase_A"/>
</dbReference>
<comment type="cofactor">
    <cofactor evidence="12">
        <name>[4Fe-4S] cluster</name>
        <dbReference type="ChEBI" id="CHEBI:49883"/>
    </cofactor>
    <text evidence="12">Binds 1 [4Fe-4S] cluster. The cluster is coordinated with 3 cysteines and an exchangeable S-adenosyl-L-methionine.</text>
</comment>
<evidence type="ECO:0000256" key="6">
    <source>
        <dbReference type="ARBA" id="ARBA00022679"/>
    </source>
</evidence>
<comment type="caution">
    <text evidence="12">Lacks conserved residue(s) required for the propagation of feature annotation.</text>
</comment>
<dbReference type="InterPro" id="IPR007197">
    <property type="entry name" value="rSAM"/>
</dbReference>
<feature type="binding site" evidence="12">
    <location>
        <position position="190"/>
    </location>
    <ligand>
        <name>S-adenosyl-L-methionine</name>
        <dbReference type="ChEBI" id="CHEBI:59789"/>
    </ligand>
</feature>
<protein>
    <recommendedName>
        <fullName evidence="12">Probable dual-specificity RNA methyltransferase RlmN</fullName>
        <ecNumber evidence="12">2.1.1.192</ecNumber>
    </recommendedName>
    <alternativeName>
        <fullName evidence="12">23S rRNA (adenine(2503)-C(2))-methyltransferase</fullName>
    </alternativeName>
    <alternativeName>
        <fullName evidence="12">23S rRNA m2A2503 methyltransferase</fullName>
    </alternativeName>
    <alternativeName>
        <fullName evidence="12">Ribosomal RNA large subunit methyltransferase N</fullName>
    </alternativeName>
    <alternativeName>
        <fullName evidence="12">tRNA (adenine(37)-C(2))-methyltransferase</fullName>
    </alternativeName>
    <alternativeName>
        <fullName evidence="12">tRNA m2A37 methyltransferase</fullName>
    </alternativeName>
</protein>
<dbReference type="PANTHER" id="PTHR30544">
    <property type="entry name" value="23S RRNA METHYLTRANSFERASE"/>
    <property type="match status" value="1"/>
</dbReference>
<keyword evidence="4 12" id="KW-0698">rRNA processing</keyword>
<dbReference type="SUPFAM" id="SSF102114">
    <property type="entry name" value="Radical SAM enzymes"/>
    <property type="match status" value="1"/>
</dbReference>
<feature type="binding site" evidence="12">
    <location>
        <position position="118"/>
    </location>
    <ligand>
        <name>[4Fe-4S] cluster</name>
        <dbReference type="ChEBI" id="CHEBI:49883"/>
        <note>4Fe-4S-S-AdoMet</note>
    </ligand>
</feature>
<evidence type="ECO:0000256" key="12">
    <source>
        <dbReference type="HAMAP-Rule" id="MF_01849"/>
    </source>
</evidence>
<comment type="miscellaneous">
    <text evidence="12">Reaction proceeds by a ping-pong mechanism involving intermediate methylation of a conserved cysteine residue.</text>
</comment>
<dbReference type="EC" id="2.1.1.192" evidence="12"/>
<feature type="binding site" evidence="12">
    <location>
        <begin position="158"/>
        <end position="159"/>
    </location>
    <ligand>
        <name>S-adenosyl-L-methionine</name>
        <dbReference type="ChEBI" id="CHEBI:59789"/>
    </ligand>
</feature>
<dbReference type="GO" id="GO:0032259">
    <property type="term" value="P:methylation"/>
    <property type="evidence" value="ECO:0007669"/>
    <property type="project" value="UniProtKB-KW"/>
</dbReference>
<dbReference type="Gene3D" id="3.20.20.70">
    <property type="entry name" value="Aldolase class I"/>
    <property type="match status" value="1"/>
</dbReference>
<sequence>MKKDLKELTFDELKELIESIGEKTFRAKQIYPFIFKGIDSIDEIGNIPKTLKEKLKEISYISSSKIFQKFESKIDSTKKYLIELDDKNIVETVLMEYRHGLSICISSQVGCRMGCKFCASTIDGLVRNLLPGEMIGQILAVQKDIGKRISNIVIMGSGEPFDNYDNFVKFLKVVHEEEGLNVGYRHITVSTCGIVPKIYDFADLNLPVNLAISLHETNQAKREELMPVGKAYSIKEIIDSAKYYTKKTKRRITFEYSLIKGVNDSRKDAEDLSNLLKGMLCHVNLIPVNNIKERDFKKPDMKSSQEFNSILKNKNIESTIRREMGKDINGACGQLRQSAVK</sequence>
<dbReference type="InterPro" id="IPR013785">
    <property type="entry name" value="Aldolase_TIM"/>
</dbReference>
<comment type="catalytic activity">
    <reaction evidence="12">
        <text>adenosine(37) in tRNA + 2 reduced [2Fe-2S]-[ferredoxin] + 2 S-adenosyl-L-methionine = 2-methyladenosine(37) in tRNA + 5'-deoxyadenosine + L-methionine + 2 oxidized [2Fe-2S]-[ferredoxin] + S-adenosyl-L-homocysteine</text>
        <dbReference type="Rhea" id="RHEA:43332"/>
        <dbReference type="Rhea" id="RHEA-COMP:10000"/>
        <dbReference type="Rhea" id="RHEA-COMP:10001"/>
        <dbReference type="Rhea" id="RHEA-COMP:10162"/>
        <dbReference type="Rhea" id="RHEA-COMP:10485"/>
        <dbReference type="ChEBI" id="CHEBI:17319"/>
        <dbReference type="ChEBI" id="CHEBI:33737"/>
        <dbReference type="ChEBI" id="CHEBI:33738"/>
        <dbReference type="ChEBI" id="CHEBI:57844"/>
        <dbReference type="ChEBI" id="CHEBI:57856"/>
        <dbReference type="ChEBI" id="CHEBI:59789"/>
        <dbReference type="ChEBI" id="CHEBI:74411"/>
        <dbReference type="ChEBI" id="CHEBI:74497"/>
        <dbReference type="EC" id="2.1.1.192"/>
    </reaction>
</comment>
<dbReference type="Pfam" id="PF21016">
    <property type="entry name" value="RlmN_N"/>
    <property type="match status" value="1"/>
</dbReference>
<evidence type="ECO:0000256" key="4">
    <source>
        <dbReference type="ARBA" id="ARBA00022552"/>
    </source>
</evidence>
<evidence type="ECO:0000256" key="8">
    <source>
        <dbReference type="ARBA" id="ARBA00022694"/>
    </source>
</evidence>
<evidence type="ECO:0000256" key="2">
    <source>
        <dbReference type="ARBA" id="ARBA00022485"/>
    </source>
</evidence>
<keyword evidence="6 12" id="KW-0808">Transferase</keyword>
<feature type="domain" description="Radical SAM core" evidence="13">
    <location>
        <begin position="97"/>
        <end position="327"/>
    </location>
</feature>
<feature type="binding site" evidence="12">
    <location>
        <position position="111"/>
    </location>
    <ligand>
        <name>[4Fe-4S] cluster</name>
        <dbReference type="ChEBI" id="CHEBI:49883"/>
        <note>4Fe-4S-S-AdoMet</note>
    </ligand>
</feature>
<keyword evidence="5 12" id="KW-0489">Methyltransferase</keyword>
<keyword evidence="2 12" id="KW-0004">4Fe-4S</keyword>
<dbReference type="NCBIfam" id="TIGR00048">
    <property type="entry name" value="rRNA_mod_RlmN"/>
    <property type="match status" value="1"/>
</dbReference>
<evidence type="ECO:0000313" key="15">
    <source>
        <dbReference type="Proteomes" id="UP001314903"/>
    </source>
</evidence>
<dbReference type="HAMAP" id="MF_01849">
    <property type="entry name" value="RNA_methyltr_RlmN"/>
    <property type="match status" value="1"/>
</dbReference>
<evidence type="ECO:0000256" key="1">
    <source>
        <dbReference type="ARBA" id="ARBA00004496"/>
    </source>
</evidence>
<accession>A0ABS4KFU0</accession>
<keyword evidence="11 12" id="KW-0411">Iron-sulfur</keyword>
<keyword evidence="12" id="KW-1015">Disulfide bond</keyword>
<keyword evidence="7 12" id="KW-0949">S-adenosyl-L-methionine</keyword>
<evidence type="ECO:0000256" key="10">
    <source>
        <dbReference type="ARBA" id="ARBA00023004"/>
    </source>
</evidence>
<feature type="binding site" evidence="12">
    <location>
        <position position="115"/>
    </location>
    <ligand>
        <name>[4Fe-4S] cluster</name>
        <dbReference type="ChEBI" id="CHEBI:49883"/>
        <note>4Fe-4S-S-AdoMet</note>
    </ligand>
</feature>
<evidence type="ECO:0000256" key="11">
    <source>
        <dbReference type="ARBA" id="ARBA00023014"/>
    </source>
</evidence>
<evidence type="ECO:0000256" key="3">
    <source>
        <dbReference type="ARBA" id="ARBA00022490"/>
    </source>
</evidence>
<dbReference type="RefSeq" id="WP_209658870.1">
    <property type="nucleotide sequence ID" value="NZ_JAGGLI010000003.1"/>
</dbReference>
<dbReference type="CDD" id="cd01335">
    <property type="entry name" value="Radical_SAM"/>
    <property type="match status" value="1"/>
</dbReference>
<evidence type="ECO:0000256" key="9">
    <source>
        <dbReference type="ARBA" id="ARBA00022723"/>
    </source>
</evidence>
<dbReference type="InterPro" id="IPR027492">
    <property type="entry name" value="RNA_MTrfase_RlmN"/>
</dbReference>
<dbReference type="Proteomes" id="UP001314903">
    <property type="component" value="Unassembled WGS sequence"/>
</dbReference>
<dbReference type="Pfam" id="PF04055">
    <property type="entry name" value="Radical_SAM"/>
    <property type="match status" value="1"/>
</dbReference>
<keyword evidence="3 12" id="KW-0963">Cytoplasm</keyword>